<dbReference type="InterPro" id="IPR036259">
    <property type="entry name" value="MFS_trans_sf"/>
</dbReference>
<feature type="transmembrane region" description="Helical" evidence="6">
    <location>
        <begin position="128"/>
        <end position="148"/>
    </location>
</feature>
<evidence type="ECO:0000256" key="4">
    <source>
        <dbReference type="ARBA" id="ARBA00023136"/>
    </source>
</evidence>
<feature type="transmembrane region" description="Helical" evidence="6">
    <location>
        <begin position="333"/>
        <end position="354"/>
    </location>
</feature>
<dbReference type="PANTHER" id="PTHR48021">
    <property type="match status" value="1"/>
</dbReference>
<name>A0A1B6CYD7_9HEMI</name>
<keyword evidence="3 6" id="KW-1133">Transmembrane helix</keyword>
<dbReference type="PROSITE" id="PS50850">
    <property type="entry name" value="MFS"/>
    <property type="match status" value="1"/>
</dbReference>
<feature type="transmembrane region" description="Helical" evidence="6">
    <location>
        <begin position="297"/>
        <end position="321"/>
    </location>
</feature>
<keyword evidence="2 6" id="KW-0812">Transmembrane</keyword>
<dbReference type="AlphaFoldDB" id="A0A1B6CYD7"/>
<feature type="transmembrane region" description="Helical" evidence="6">
    <location>
        <begin position="55"/>
        <end position="77"/>
    </location>
</feature>
<evidence type="ECO:0000256" key="5">
    <source>
        <dbReference type="RuleBase" id="RU003346"/>
    </source>
</evidence>
<feature type="non-terminal residue" evidence="8">
    <location>
        <position position="1"/>
    </location>
</feature>
<dbReference type="Gene3D" id="1.20.1250.20">
    <property type="entry name" value="MFS general substrate transporter like domains"/>
    <property type="match status" value="1"/>
</dbReference>
<dbReference type="SUPFAM" id="SSF103473">
    <property type="entry name" value="MFS general substrate transporter"/>
    <property type="match status" value="1"/>
</dbReference>
<feature type="transmembrane region" description="Helical" evidence="6">
    <location>
        <begin position="154"/>
        <end position="171"/>
    </location>
</feature>
<feature type="transmembrane region" description="Helical" evidence="6">
    <location>
        <begin position="183"/>
        <end position="201"/>
    </location>
</feature>
<dbReference type="EMBL" id="GEDC01018890">
    <property type="protein sequence ID" value="JAS18408.1"/>
    <property type="molecule type" value="Transcribed_RNA"/>
</dbReference>
<evidence type="ECO:0000256" key="2">
    <source>
        <dbReference type="ARBA" id="ARBA00022692"/>
    </source>
</evidence>
<proteinExistence type="inferred from homology"/>
<feature type="transmembrane region" description="Helical" evidence="6">
    <location>
        <begin position="207"/>
        <end position="228"/>
    </location>
</feature>
<feature type="transmembrane region" description="Helical" evidence="6">
    <location>
        <begin position="459"/>
        <end position="477"/>
    </location>
</feature>
<dbReference type="InterPro" id="IPR003663">
    <property type="entry name" value="Sugar/inositol_transpt"/>
</dbReference>
<reference evidence="8" key="1">
    <citation type="submission" date="2015-12" db="EMBL/GenBank/DDBJ databases">
        <title>De novo transcriptome assembly of four potential Pierce s Disease insect vectors from Arizona vineyards.</title>
        <authorList>
            <person name="Tassone E.E."/>
        </authorList>
    </citation>
    <scope>NUCLEOTIDE SEQUENCE</scope>
</reference>
<sequence>SSSQPLQHGITHSSGLICHFKMSSQQNNEQKPPAIEGQPLVNLPSTYKLRLRQSLAACGPIIATLSCGMTSGFSAVLLPQLSLDTSDIKIEPEEHSWIASAAVLPMALGCIISGYLMEQYGRRPTQQFICTLLAIGWVLLSLSNSLWFIFVGRVLTGLCVGLLGPVSIVYIAEVTDPHIRGTVLAGIPLAVSGGILCSHGLGTLLNWKMAAALCSIFPFIGCVLLYPAPESPLWLVSKGKVPEAEINFRHLRGYSDSATKEMIVVLQKKDLISALSNSKFDKETLKQLLDPSFLKPFFIMNFFFFFQQFSGVNAVIFYSVSILNDVSSNINEYLSTFIVDVVRVVMSVLACILLKKFPRRTLAVSSAAGTGLSLFVLVFSMKCLSKEYSWISLLSITFYTAFISIGLVPLPWIMIGEVFPQSLRELGSGCTSCFGFLVFFSVVKTSPYLKASMGIEGTFSIYGTLAISGAIFLYFCLPETRNRTLQEIEDGFKKTRNVTSLSVV</sequence>
<comment type="subcellular location">
    <subcellularLocation>
        <location evidence="1">Membrane</location>
        <topology evidence="1">Multi-pass membrane protein</topology>
    </subcellularLocation>
</comment>
<dbReference type="NCBIfam" id="TIGR00879">
    <property type="entry name" value="SP"/>
    <property type="match status" value="1"/>
</dbReference>
<comment type="similarity">
    <text evidence="5">Belongs to the major facilitator superfamily. Sugar transporter (TC 2.A.1.1) family.</text>
</comment>
<feature type="domain" description="Major facilitator superfamily (MFS) profile" evidence="7">
    <location>
        <begin position="52"/>
        <end position="481"/>
    </location>
</feature>
<dbReference type="PANTHER" id="PTHR48021:SF68">
    <property type="entry name" value="MAJOR FACILITATOR SUPERFAMILY (MFS) PROFILE DOMAIN-CONTAINING PROTEIN"/>
    <property type="match status" value="1"/>
</dbReference>
<evidence type="ECO:0000259" key="7">
    <source>
        <dbReference type="PROSITE" id="PS50850"/>
    </source>
</evidence>
<keyword evidence="5" id="KW-0813">Transport</keyword>
<dbReference type="PROSITE" id="PS00217">
    <property type="entry name" value="SUGAR_TRANSPORT_2"/>
    <property type="match status" value="1"/>
</dbReference>
<dbReference type="FunFam" id="1.20.1250.20:FF:000249">
    <property type="entry name" value="facilitated trehalose transporter Tret1"/>
    <property type="match status" value="1"/>
</dbReference>
<feature type="transmembrane region" description="Helical" evidence="6">
    <location>
        <begin position="391"/>
        <end position="414"/>
    </location>
</feature>
<feature type="transmembrane region" description="Helical" evidence="6">
    <location>
        <begin position="426"/>
        <end position="443"/>
    </location>
</feature>
<evidence type="ECO:0000256" key="3">
    <source>
        <dbReference type="ARBA" id="ARBA00022989"/>
    </source>
</evidence>
<dbReference type="InterPro" id="IPR050549">
    <property type="entry name" value="MFS_Trehalose_Transporter"/>
</dbReference>
<dbReference type="InterPro" id="IPR020846">
    <property type="entry name" value="MFS_dom"/>
</dbReference>
<dbReference type="PRINTS" id="PR00171">
    <property type="entry name" value="SUGRTRNSPORT"/>
</dbReference>
<protein>
    <recommendedName>
        <fullName evidence="7">Major facilitator superfamily (MFS) profile domain-containing protein</fullName>
    </recommendedName>
</protein>
<dbReference type="Pfam" id="PF00083">
    <property type="entry name" value="Sugar_tr"/>
    <property type="match status" value="1"/>
</dbReference>
<evidence type="ECO:0000256" key="1">
    <source>
        <dbReference type="ARBA" id="ARBA00004141"/>
    </source>
</evidence>
<feature type="transmembrane region" description="Helical" evidence="6">
    <location>
        <begin position="361"/>
        <end position="379"/>
    </location>
</feature>
<organism evidence="8">
    <name type="scientific">Clastoptera arizonana</name>
    <name type="common">Arizona spittle bug</name>
    <dbReference type="NCBI Taxonomy" id="38151"/>
    <lineage>
        <taxon>Eukaryota</taxon>
        <taxon>Metazoa</taxon>
        <taxon>Ecdysozoa</taxon>
        <taxon>Arthropoda</taxon>
        <taxon>Hexapoda</taxon>
        <taxon>Insecta</taxon>
        <taxon>Pterygota</taxon>
        <taxon>Neoptera</taxon>
        <taxon>Paraneoptera</taxon>
        <taxon>Hemiptera</taxon>
        <taxon>Auchenorrhyncha</taxon>
        <taxon>Cercopoidea</taxon>
        <taxon>Clastopteridae</taxon>
        <taxon>Clastoptera</taxon>
    </lineage>
</organism>
<evidence type="ECO:0000313" key="8">
    <source>
        <dbReference type="EMBL" id="JAS18408.1"/>
    </source>
</evidence>
<dbReference type="GO" id="GO:0016020">
    <property type="term" value="C:membrane"/>
    <property type="evidence" value="ECO:0007669"/>
    <property type="project" value="UniProtKB-SubCell"/>
</dbReference>
<dbReference type="InterPro" id="IPR005828">
    <property type="entry name" value="MFS_sugar_transport-like"/>
</dbReference>
<keyword evidence="4 6" id="KW-0472">Membrane</keyword>
<dbReference type="InterPro" id="IPR005829">
    <property type="entry name" value="Sugar_transporter_CS"/>
</dbReference>
<accession>A0A1B6CYD7</accession>
<evidence type="ECO:0000256" key="6">
    <source>
        <dbReference type="SAM" id="Phobius"/>
    </source>
</evidence>
<feature type="transmembrane region" description="Helical" evidence="6">
    <location>
        <begin position="97"/>
        <end position="116"/>
    </location>
</feature>
<gene>
    <name evidence="8" type="ORF">g.13716</name>
</gene>
<dbReference type="GO" id="GO:0022857">
    <property type="term" value="F:transmembrane transporter activity"/>
    <property type="evidence" value="ECO:0007669"/>
    <property type="project" value="InterPro"/>
</dbReference>